<feature type="domain" description="Amidohydrolase-related" evidence="2">
    <location>
        <begin position="19"/>
        <end position="287"/>
    </location>
</feature>
<reference evidence="3 4" key="1">
    <citation type="submission" date="2023-07" db="EMBL/GenBank/DDBJ databases">
        <authorList>
            <person name="Girao M."/>
            <person name="Carvalho M.F."/>
        </authorList>
    </citation>
    <scope>NUCLEOTIDE SEQUENCE [LARGE SCALE GENOMIC DNA]</scope>
    <source>
        <strain evidence="3 4">66/93</strain>
    </source>
</reference>
<comment type="similarity">
    <text evidence="1">Belongs to the metallo-dependent hydrolases superfamily.</text>
</comment>
<evidence type="ECO:0000313" key="3">
    <source>
        <dbReference type="EMBL" id="MEE2055188.1"/>
    </source>
</evidence>
<dbReference type="SUPFAM" id="SSF51556">
    <property type="entry name" value="Metallo-dependent hydrolases"/>
    <property type="match status" value="1"/>
</dbReference>
<dbReference type="PANTHER" id="PTHR43569:SF2">
    <property type="entry name" value="AMIDOHYDROLASE-RELATED DOMAIN-CONTAINING PROTEIN"/>
    <property type="match status" value="1"/>
</dbReference>
<dbReference type="InterPro" id="IPR032466">
    <property type="entry name" value="Metal_Hydrolase"/>
</dbReference>
<organism evidence="3 4">
    <name type="scientific">Nocardiopsis tropica</name>
    <dbReference type="NCBI Taxonomy" id="109330"/>
    <lineage>
        <taxon>Bacteria</taxon>
        <taxon>Bacillati</taxon>
        <taxon>Actinomycetota</taxon>
        <taxon>Actinomycetes</taxon>
        <taxon>Streptosporangiales</taxon>
        <taxon>Nocardiopsidaceae</taxon>
        <taxon>Nocardiopsis</taxon>
    </lineage>
</organism>
<name>A0ABU7L0Z4_9ACTN</name>
<dbReference type="Pfam" id="PF04909">
    <property type="entry name" value="Amidohydro_2"/>
    <property type="match status" value="1"/>
</dbReference>
<dbReference type="InterPro" id="IPR052350">
    <property type="entry name" value="Metallo-dep_Lactonases"/>
</dbReference>
<dbReference type="EMBL" id="JAUUCC010000156">
    <property type="protein sequence ID" value="MEE2055188.1"/>
    <property type="molecule type" value="Genomic_DNA"/>
</dbReference>
<sequence length="294" mass="30587">MEPASATPPPAAPPGLAAVDAHQHFWPVGVRPRTPGTAVLDRAFTPADLERELAGGEVGRTVLVQCAAGPGENDRLAAYAREFPPAGALVIWLPLADPVAAERELARVRALTGLVRGFRAAVPPGARADPALLATMRSAERAGLLWELVVTSESHVTLAEQVAAACPDLPIVVDHLATPPLAGGDPKAWEGWIDRLAALPSASVKVSVGGDVLVGWEWEPDLLVPWVGRALEAFGAHRSMLAGNWPVVRLAADHATAWRSLRAAVAAAGPSVAEAALVAGGAARRRYAIGEDRG</sequence>
<dbReference type="Proteomes" id="UP001348641">
    <property type="component" value="Unassembled WGS sequence"/>
</dbReference>
<gene>
    <name evidence="3" type="ORF">Q8A49_32290</name>
</gene>
<protein>
    <submittedName>
        <fullName evidence="3">Amidohydrolase family protein</fullName>
    </submittedName>
</protein>
<proteinExistence type="inferred from homology"/>
<comment type="caution">
    <text evidence="3">The sequence shown here is derived from an EMBL/GenBank/DDBJ whole genome shotgun (WGS) entry which is preliminary data.</text>
</comment>
<dbReference type="Gene3D" id="3.20.20.140">
    <property type="entry name" value="Metal-dependent hydrolases"/>
    <property type="match status" value="1"/>
</dbReference>
<dbReference type="RefSeq" id="WP_330161970.1">
    <property type="nucleotide sequence ID" value="NZ_BAAAJA010000008.1"/>
</dbReference>
<evidence type="ECO:0000256" key="1">
    <source>
        <dbReference type="ARBA" id="ARBA00038310"/>
    </source>
</evidence>
<dbReference type="InterPro" id="IPR006680">
    <property type="entry name" value="Amidohydro-rel"/>
</dbReference>
<evidence type="ECO:0000259" key="2">
    <source>
        <dbReference type="Pfam" id="PF04909"/>
    </source>
</evidence>
<accession>A0ABU7L0Z4</accession>
<evidence type="ECO:0000313" key="4">
    <source>
        <dbReference type="Proteomes" id="UP001348641"/>
    </source>
</evidence>
<dbReference type="PANTHER" id="PTHR43569">
    <property type="entry name" value="AMIDOHYDROLASE"/>
    <property type="match status" value="1"/>
</dbReference>